<gene>
    <name evidence="1" type="ORF">KQI82_12375</name>
</gene>
<accession>A0ABS6FBQ8</accession>
<keyword evidence="2" id="KW-1185">Reference proteome</keyword>
<name>A0ABS6FBQ8_9FIRM</name>
<evidence type="ECO:0000313" key="2">
    <source>
        <dbReference type="Proteomes" id="UP000787672"/>
    </source>
</evidence>
<evidence type="ECO:0008006" key="3">
    <source>
        <dbReference type="Google" id="ProtNLM"/>
    </source>
</evidence>
<comment type="caution">
    <text evidence="1">The sequence shown here is derived from an EMBL/GenBank/DDBJ whole genome shotgun (WGS) entry which is preliminary data.</text>
</comment>
<dbReference type="EMBL" id="JAHLQN010000001">
    <property type="protein sequence ID" value="MBU5627705.1"/>
    <property type="molecule type" value="Genomic_DNA"/>
</dbReference>
<dbReference type="RefSeq" id="WP_216633049.1">
    <property type="nucleotide sequence ID" value="NZ_JAHLQN010000001.1"/>
</dbReference>
<evidence type="ECO:0000313" key="1">
    <source>
        <dbReference type="EMBL" id="MBU5627705.1"/>
    </source>
</evidence>
<dbReference type="Proteomes" id="UP000787672">
    <property type="component" value="Unassembled WGS sequence"/>
</dbReference>
<proteinExistence type="predicted"/>
<organism evidence="1 2">
    <name type="scientific">Dysosmobacter acutus</name>
    <dbReference type="NCBI Taxonomy" id="2841504"/>
    <lineage>
        <taxon>Bacteria</taxon>
        <taxon>Bacillati</taxon>
        <taxon>Bacillota</taxon>
        <taxon>Clostridia</taxon>
        <taxon>Eubacteriales</taxon>
        <taxon>Oscillospiraceae</taxon>
        <taxon>Dysosmobacter</taxon>
    </lineage>
</organism>
<reference evidence="1 2" key="1">
    <citation type="submission" date="2021-06" db="EMBL/GenBank/DDBJ databases">
        <authorList>
            <person name="Sun Q."/>
            <person name="Li D."/>
        </authorList>
    </citation>
    <scope>NUCLEOTIDE SEQUENCE [LARGE SCALE GENOMIC DNA]</scope>
    <source>
        <strain evidence="1 2">MSJ-2</strain>
    </source>
</reference>
<protein>
    <recommendedName>
        <fullName evidence="3">Phage protein</fullName>
    </recommendedName>
</protein>
<sequence length="126" mass="14045">MDDRSVAVTIGGEEYKLLLTTRATMEIAQKYGGLDKMGENMMQSDNIKDALEEICWLIALLANQSITIWNLWNPSEAKSLLSTEKLEYMTSPADIADLKDNIMLAITKGMKRNVISEDDTKNAVGE</sequence>